<accession>A0A6J8A7I3</accession>
<reference evidence="1 2" key="1">
    <citation type="submission" date="2020-06" db="EMBL/GenBank/DDBJ databases">
        <authorList>
            <person name="Li R."/>
            <person name="Bekaert M."/>
        </authorList>
    </citation>
    <scope>NUCLEOTIDE SEQUENCE [LARGE SCALE GENOMIC DNA]</scope>
    <source>
        <strain evidence="2">wild</strain>
    </source>
</reference>
<organism evidence="1 2">
    <name type="scientific">Mytilus coruscus</name>
    <name type="common">Sea mussel</name>
    <dbReference type="NCBI Taxonomy" id="42192"/>
    <lineage>
        <taxon>Eukaryota</taxon>
        <taxon>Metazoa</taxon>
        <taxon>Spiralia</taxon>
        <taxon>Lophotrochozoa</taxon>
        <taxon>Mollusca</taxon>
        <taxon>Bivalvia</taxon>
        <taxon>Autobranchia</taxon>
        <taxon>Pteriomorphia</taxon>
        <taxon>Mytilida</taxon>
        <taxon>Mytiloidea</taxon>
        <taxon>Mytilidae</taxon>
        <taxon>Mytilinae</taxon>
        <taxon>Mytilus</taxon>
    </lineage>
</organism>
<keyword evidence="2" id="KW-1185">Reference proteome</keyword>
<proteinExistence type="predicted"/>
<sequence>MPIAGHVSILEHTEEFEPSNYKTNYRLVKYKYDDNGLILINNLNFDFYQESHIATNIAISCIPKSTQAVLLFDRSFVLMDTETIETQCCLNIKPSFKAIATDENHIYIAYTDMLYKYNRIGCLMEQTKFEYYCKWFAFTLNGNIACHSGDFCLLKADGSRIFSYCPKGLKSVTVDDNGQIYLAIRDGIQVLDPLKMETEMVYKYDKKIADGLKGFVFNQDKDTLFLLGIESTKDQKFGKIKCYHSMKSCSESGKKYYVCPLCNYRTDSYSNNRCEGLRDRLLDFNKFVIKVLTK</sequence>
<dbReference type="EMBL" id="CACVKT020000743">
    <property type="protein sequence ID" value="CAC5362478.1"/>
    <property type="molecule type" value="Genomic_DNA"/>
</dbReference>
<dbReference type="Proteomes" id="UP000507470">
    <property type="component" value="Unassembled WGS sequence"/>
</dbReference>
<gene>
    <name evidence="1" type="ORF">MCOR_4226</name>
</gene>
<protein>
    <submittedName>
        <fullName evidence="1">Uncharacterized protein</fullName>
    </submittedName>
</protein>
<name>A0A6J8A7I3_MYTCO</name>
<evidence type="ECO:0000313" key="1">
    <source>
        <dbReference type="EMBL" id="CAC5362478.1"/>
    </source>
</evidence>
<dbReference type="AlphaFoldDB" id="A0A6J8A7I3"/>
<evidence type="ECO:0000313" key="2">
    <source>
        <dbReference type="Proteomes" id="UP000507470"/>
    </source>
</evidence>